<evidence type="ECO:0000313" key="2">
    <source>
        <dbReference type="EMBL" id="SHE37123.1"/>
    </source>
</evidence>
<reference evidence="3" key="1">
    <citation type="submission" date="2016-11" db="EMBL/GenBank/DDBJ databases">
        <authorList>
            <person name="Varghese N."/>
            <person name="Submissions S."/>
        </authorList>
    </citation>
    <scope>NUCLEOTIDE SEQUENCE [LARGE SCALE GENOMIC DNA]</scope>
    <source>
        <strain evidence="3">DSM 16579</strain>
    </source>
</reference>
<accession>A0A1M4SY51</accession>
<evidence type="ECO:0000313" key="3">
    <source>
        <dbReference type="Proteomes" id="UP000184517"/>
    </source>
</evidence>
<dbReference type="RefSeq" id="WP_012069204.1">
    <property type="nucleotide sequence ID" value="NZ_FQVF01000002.1"/>
</dbReference>
<dbReference type="EMBL" id="FQVF01000002">
    <property type="protein sequence ID" value="SHE37123.1"/>
    <property type="molecule type" value="Genomic_DNA"/>
</dbReference>
<dbReference type="AlphaFoldDB" id="A0A1M4SY51"/>
<dbReference type="Proteomes" id="UP000184517">
    <property type="component" value="Unassembled WGS sequence"/>
</dbReference>
<dbReference type="STRING" id="1122206.SAMN02745753_00153"/>
<organism evidence="2 3">
    <name type="scientific">Marinomonas polaris DSM 16579</name>
    <dbReference type="NCBI Taxonomy" id="1122206"/>
    <lineage>
        <taxon>Bacteria</taxon>
        <taxon>Pseudomonadati</taxon>
        <taxon>Pseudomonadota</taxon>
        <taxon>Gammaproteobacteria</taxon>
        <taxon>Oceanospirillales</taxon>
        <taxon>Oceanospirillaceae</taxon>
        <taxon>Marinomonas</taxon>
    </lineage>
</organism>
<evidence type="ECO:0008006" key="4">
    <source>
        <dbReference type="Google" id="ProtNLM"/>
    </source>
</evidence>
<sequence>MNIKRTLLNTALVLVTAGTLAACDQSSDDNKVEDAMSNAGDAVEQTMDNAGEALNNAGNSIEDTMTDTGNAIEDKCEEAKEGMNAKDTDC</sequence>
<keyword evidence="3" id="KW-1185">Reference proteome</keyword>
<feature type="signal peptide" evidence="1">
    <location>
        <begin position="1"/>
        <end position="21"/>
    </location>
</feature>
<keyword evidence="1" id="KW-0732">Signal</keyword>
<dbReference type="PROSITE" id="PS51257">
    <property type="entry name" value="PROKAR_LIPOPROTEIN"/>
    <property type="match status" value="1"/>
</dbReference>
<name>A0A1M4SY51_9GAMM</name>
<dbReference type="OrthoDB" id="6106414at2"/>
<evidence type="ECO:0000256" key="1">
    <source>
        <dbReference type="SAM" id="SignalP"/>
    </source>
</evidence>
<dbReference type="Gene3D" id="1.20.120.20">
    <property type="entry name" value="Apolipoprotein"/>
    <property type="match status" value="1"/>
</dbReference>
<protein>
    <recommendedName>
        <fullName evidence="4">Late embryogenesis abundant protein</fullName>
    </recommendedName>
</protein>
<feature type="chain" id="PRO_5009907411" description="Late embryogenesis abundant protein" evidence="1">
    <location>
        <begin position="22"/>
        <end position="90"/>
    </location>
</feature>
<gene>
    <name evidence="2" type="ORF">SAMN02745753_00153</name>
</gene>
<proteinExistence type="predicted"/>